<protein>
    <recommendedName>
        <fullName evidence="4">DUF998 domain-containing protein</fullName>
    </recommendedName>
</protein>
<gene>
    <name evidence="2" type="ORF">GCM10023195_19520</name>
</gene>
<feature type="transmembrane region" description="Helical" evidence="1">
    <location>
        <begin position="129"/>
        <end position="153"/>
    </location>
</feature>
<keyword evidence="1" id="KW-0812">Transmembrane</keyword>
<keyword evidence="3" id="KW-1185">Reference proteome</keyword>
<keyword evidence="1" id="KW-1133">Transmembrane helix</keyword>
<evidence type="ECO:0000313" key="2">
    <source>
        <dbReference type="EMBL" id="GAA4605582.1"/>
    </source>
</evidence>
<sequence length="222" mass="22518">MELEPAAGRGWRPAGVGFVVAFVAGLVASSALAKTSLYLPDASAAQLREYYTGSAAAVVTAAALQAVAAVCLAWFGVGLARTLDPGGPEAGRVRWAGGAAAAAFGASVALSLLLVAIADDAGDGTLKALGRLTLACGGALHLTALGALVWLVSRTGLPVGFRPRWALRFGLVLAPLLAVSLVSIVVTPVTRLEPLWRLLSAIWMIAVATAGRRRAVATAPQS</sequence>
<feature type="transmembrane region" description="Helical" evidence="1">
    <location>
        <begin position="53"/>
        <end position="75"/>
    </location>
</feature>
<dbReference type="EMBL" id="BAABHJ010000005">
    <property type="protein sequence ID" value="GAA4605582.1"/>
    <property type="molecule type" value="Genomic_DNA"/>
</dbReference>
<dbReference type="Proteomes" id="UP001500212">
    <property type="component" value="Unassembled WGS sequence"/>
</dbReference>
<reference evidence="3" key="1">
    <citation type="journal article" date="2019" name="Int. J. Syst. Evol. Microbiol.">
        <title>The Global Catalogue of Microorganisms (GCM) 10K type strain sequencing project: providing services to taxonomists for standard genome sequencing and annotation.</title>
        <authorList>
            <consortium name="The Broad Institute Genomics Platform"/>
            <consortium name="The Broad Institute Genome Sequencing Center for Infectious Disease"/>
            <person name="Wu L."/>
            <person name="Ma J."/>
        </authorList>
    </citation>
    <scope>NUCLEOTIDE SEQUENCE [LARGE SCALE GENOMIC DNA]</scope>
    <source>
        <strain evidence="3">JCM 17938</strain>
    </source>
</reference>
<dbReference type="RefSeq" id="WP_345351720.1">
    <property type="nucleotide sequence ID" value="NZ_BAABHJ010000005.1"/>
</dbReference>
<evidence type="ECO:0000313" key="3">
    <source>
        <dbReference type="Proteomes" id="UP001500212"/>
    </source>
</evidence>
<comment type="caution">
    <text evidence="2">The sequence shown here is derived from an EMBL/GenBank/DDBJ whole genome shotgun (WGS) entry which is preliminary data.</text>
</comment>
<accession>A0ABP8TFU3</accession>
<organism evidence="2 3">
    <name type="scientific">Actinoallomurus liliacearum</name>
    <dbReference type="NCBI Taxonomy" id="1080073"/>
    <lineage>
        <taxon>Bacteria</taxon>
        <taxon>Bacillati</taxon>
        <taxon>Actinomycetota</taxon>
        <taxon>Actinomycetes</taxon>
        <taxon>Streptosporangiales</taxon>
        <taxon>Thermomonosporaceae</taxon>
        <taxon>Actinoallomurus</taxon>
    </lineage>
</organism>
<evidence type="ECO:0008006" key="4">
    <source>
        <dbReference type="Google" id="ProtNLM"/>
    </source>
</evidence>
<proteinExistence type="predicted"/>
<keyword evidence="1" id="KW-0472">Membrane</keyword>
<evidence type="ECO:0000256" key="1">
    <source>
        <dbReference type="SAM" id="Phobius"/>
    </source>
</evidence>
<name>A0ABP8TFU3_9ACTN</name>
<feature type="transmembrane region" description="Helical" evidence="1">
    <location>
        <begin position="165"/>
        <end position="189"/>
    </location>
</feature>
<feature type="transmembrane region" description="Helical" evidence="1">
    <location>
        <begin position="12"/>
        <end position="33"/>
    </location>
</feature>
<feature type="transmembrane region" description="Helical" evidence="1">
    <location>
        <begin position="95"/>
        <end position="117"/>
    </location>
</feature>